<feature type="domain" description="Tryptophan synthase beta chain-like PALP" evidence="3">
    <location>
        <begin position="11"/>
        <end position="299"/>
    </location>
</feature>
<keyword evidence="5" id="KW-1185">Reference proteome</keyword>
<keyword evidence="2" id="KW-0663">Pyridoxal phosphate</keyword>
<evidence type="ECO:0000256" key="2">
    <source>
        <dbReference type="ARBA" id="ARBA00022898"/>
    </source>
</evidence>
<evidence type="ECO:0000256" key="1">
    <source>
        <dbReference type="ARBA" id="ARBA00001933"/>
    </source>
</evidence>
<protein>
    <submittedName>
        <fullName evidence="4">PLP-dependent cysteine synthase family protein</fullName>
    </submittedName>
</protein>
<proteinExistence type="predicted"/>
<dbReference type="Gene3D" id="3.40.50.1100">
    <property type="match status" value="2"/>
</dbReference>
<dbReference type="Pfam" id="PF00291">
    <property type="entry name" value="PALP"/>
    <property type="match status" value="1"/>
</dbReference>
<dbReference type="RefSeq" id="WP_379012560.1">
    <property type="nucleotide sequence ID" value="NZ_JBHSDC010000003.1"/>
</dbReference>
<dbReference type="EMBL" id="JBHSDC010000003">
    <property type="protein sequence ID" value="MFC4231173.1"/>
    <property type="molecule type" value="Genomic_DNA"/>
</dbReference>
<dbReference type="InterPro" id="IPR001926">
    <property type="entry name" value="TrpB-like_PALP"/>
</dbReference>
<evidence type="ECO:0000313" key="5">
    <source>
        <dbReference type="Proteomes" id="UP001595906"/>
    </source>
</evidence>
<dbReference type="Proteomes" id="UP001595906">
    <property type="component" value="Unassembled WGS sequence"/>
</dbReference>
<sequence>MQSSTSNNMLQVIGNTPLVQLNKIVPENCADIYVKLEYYNPTGSYKDRMALAIIEEAEKRGALQKGMSVVEYTGGSTGTSLAFVCAVKGYPFRAVSSDAFAKEKLQTIQLFGAELDIVPSVEGRITPDLFVRMEARVKEIEARGNYYWTKQFVNEDALAGHYKLGQEIIEQLNKPIDVFCAAVGTGGMLAGAGKALRIANENIKLIALEPTSSAFITTGIKGSHRIEGTAAGIIPPILQPGTYDEAIAFEETDARATARLLASQEGIFAGTSTGLNVFAAIELGKQLGKGHTLVTVACDSGMKYLSGDLFS</sequence>
<name>A0ABV8PVI1_9BACT</name>
<reference evidence="5" key="1">
    <citation type="journal article" date="2019" name="Int. J. Syst. Evol. Microbiol.">
        <title>The Global Catalogue of Microorganisms (GCM) 10K type strain sequencing project: providing services to taxonomists for standard genome sequencing and annotation.</title>
        <authorList>
            <consortium name="The Broad Institute Genomics Platform"/>
            <consortium name="The Broad Institute Genome Sequencing Center for Infectious Disease"/>
            <person name="Wu L."/>
            <person name="Ma J."/>
        </authorList>
    </citation>
    <scope>NUCLEOTIDE SEQUENCE [LARGE SCALE GENOMIC DNA]</scope>
    <source>
        <strain evidence="5">CECT 8010</strain>
    </source>
</reference>
<organism evidence="4 5">
    <name type="scientific">Parasediminibacterium paludis</name>
    <dbReference type="NCBI Taxonomy" id="908966"/>
    <lineage>
        <taxon>Bacteria</taxon>
        <taxon>Pseudomonadati</taxon>
        <taxon>Bacteroidota</taxon>
        <taxon>Chitinophagia</taxon>
        <taxon>Chitinophagales</taxon>
        <taxon>Chitinophagaceae</taxon>
        <taxon>Parasediminibacterium</taxon>
    </lineage>
</organism>
<dbReference type="SUPFAM" id="SSF53686">
    <property type="entry name" value="Tryptophan synthase beta subunit-like PLP-dependent enzymes"/>
    <property type="match status" value="1"/>
</dbReference>
<dbReference type="InterPro" id="IPR050214">
    <property type="entry name" value="Cys_Synth/Cystath_Beta-Synth"/>
</dbReference>
<dbReference type="PANTHER" id="PTHR10314">
    <property type="entry name" value="CYSTATHIONINE BETA-SYNTHASE"/>
    <property type="match status" value="1"/>
</dbReference>
<comment type="caution">
    <text evidence="4">The sequence shown here is derived from an EMBL/GenBank/DDBJ whole genome shotgun (WGS) entry which is preliminary data.</text>
</comment>
<accession>A0ABV8PVI1</accession>
<dbReference type="InterPro" id="IPR036052">
    <property type="entry name" value="TrpB-like_PALP_sf"/>
</dbReference>
<comment type="cofactor">
    <cofactor evidence="1">
        <name>pyridoxal 5'-phosphate</name>
        <dbReference type="ChEBI" id="CHEBI:597326"/>
    </cofactor>
</comment>
<gene>
    <name evidence="4" type="ORF">ACFOW1_04685</name>
</gene>
<evidence type="ECO:0000259" key="3">
    <source>
        <dbReference type="Pfam" id="PF00291"/>
    </source>
</evidence>
<dbReference type="CDD" id="cd01561">
    <property type="entry name" value="CBS_like"/>
    <property type="match status" value="1"/>
</dbReference>
<evidence type="ECO:0000313" key="4">
    <source>
        <dbReference type="EMBL" id="MFC4231173.1"/>
    </source>
</evidence>